<evidence type="ECO:0000313" key="4">
    <source>
        <dbReference type="EMBL" id="MFC3897502.1"/>
    </source>
</evidence>
<proteinExistence type="inferred from homology"/>
<dbReference type="SUPFAM" id="SSF52091">
    <property type="entry name" value="SpoIIaa-like"/>
    <property type="match status" value="1"/>
</dbReference>
<dbReference type="PROSITE" id="PS50801">
    <property type="entry name" value="STAS"/>
    <property type="match status" value="1"/>
</dbReference>
<organism evidence="4 5">
    <name type="scientific">Lentzea rhizosphaerae</name>
    <dbReference type="NCBI Taxonomy" id="2041025"/>
    <lineage>
        <taxon>Bacteria</taxon>
        <taxon>Bacillati</taxon>
        <taxon>Actinomycetota</taxon>
        <taxon>Actinomycetes</taxon>
        <taxon>Pseudonocardiales</taxon>
        <taxon>Pseudonocardiaceae</taxon>
        <taxon>Lentzea</taxon>
    </lineage>
</organism>
<dbReference type="Pfam" id="PF13466">
    <property type="entry name" value="STAS_2"/>
    <property type="match status" value="1"/>
</dbReference>
<dbReference type="EMBL" id="JBHRZI010000036">
    <property type="protein sequence ID" value="MFC3897502.1"/>
    <property type="molecule type" value="Genomic_DNA"/>
</dbReference>
<feature type="domain" description="STAS" evidence="3">
    <location>
        <begin position="9"/>
        <end position="120"/>
    </location>
</feature>
<name>A0ABV8C628_9PSEU</name>
<comment type="similarity">
    <text evidence="1 2">Belongs to the anti-sigma-factor antagonist family.</text>
</comment>
<gene>
    <name evidence="4" type="ORF">ACFOWZ_39015</name>
</gene>
<evidence type="ECO:0000259" key="3">
    <source>
        <dbReference type="PROSITE" id="PS50801"/>
    </source>
</evidence>
<dbReference type="PANTHER" id="PTHR33495:SF2">
    <property type="entry name" value="ANTI-SIGMA FACTOR ANTAGONIST TM_1081-RELATED"/>
    <property type="match status" value="1"/>
</dbReference>
<dbReference type="Proteomes" id="UP001595690">
    <property type="component" value="Unassembled WGS sequence"/>
</dbReference>
<dbReference type="CDD" id="cd07043">
    <property type="entry name" value="STAS_anti-anti-sigma_factors"/>
    <property type="match status" value="1"/>
</dbReference>
<evidence type="ECO:0000313" key="5">
    <source>
        <dbReference type="Proteomes" id="UP001595690"/>
    </source>
</evidence>
<dbReference type="Gene3D" id="3.30.750.24">
    <property type="entry name" value="STAS domain"/>
    <property type="match status" value="1"/>
</dbReference>
<dbReference type="InterPro" id="IPR036513">
    <property type="entry name" value="STAS_dom_sf"/>
</dbReference>
<comment type="caution">
    <text evidence="4">The sequence shown here is derived from an EMBL/GenBank/DDBJ whole genome shotgun (WGS) entry which is preliminary data.</text>
</comment>
<evidence type="ECO:0000256" key="1">
    <source>
        <dbReference type="ARBA" id="ARBA00009013"/>
    </source>
</evidence>
<dbReference type="InterPro" id="IPR002645">
    <property type="entry name" value="STAS_dom"/>
</dbReference>
<dbReference type="InterPro" id="IPR003658">
    <property type="entry name" value="Anti-sigma_ant"/>
</dbReference>
<evidence type="ECO:0000256" key="2">
    <source>
        <dbReference type="RuleBase" id="RU003749"/>
    </source>
</evidence>
<dbReference type="PANTHER" id="PTHR33495">
    <property type="entry name" value="ANTI-SIGMA FACTOR ANTAGONIST TM_1081-RELATED-RELATED"/>
    <property type="match status" value="1"/>
</dbReference>
<dbReference type="RefSeq" id="WP_382378984.1">
    <property type="nucleotide sequence ID" value="NZ_JBHRZI010000036.1"/>
</dbReference>
<dbReference type="NCBIfam" id="TIGR00377">
    <property type="entry name" value="ant_ant_sig"/>
    <property type="match status" value="1"/>
</dbReference>
<keyword evidence="5" id="KW-1185">Reference proteome</keyword>
<dbReference type="InterPro" id="IPR058548">
    <property type="entry name" value="MlaB-like_STAS"/>
</dbReference>
<reference evidence="5" key="1">
    <citation type="journal article" date="2019" name="Int. J. Syst. Evol. Microbiol.">
        <title>The Global Catalogue of Microorganisms (GCM) 10K type strain sequencing project: providing services to taxonomists for standard genome sequencing and annotation.</title>
        <authorList>
            <consortium name="The Broad Institute Genomics Platform"/>
            <consortium name="The Broad Institute Genome Sequencing Center for Infectious Disease"/>
            <person name="Wu L."/>
            <person name="Ma J."/>
        </authorList>
    </citation>
    <scope>NUCLEOTIDE SEQUENCE [LARGE SCALE GENOMIC DNA]</scope>
    <source>
        <strain evidence="5">CGMCC 4.7405</strain>
    </source>
</reference>
<protein>
    <recommendedName>
        <fullName evidence="2">Anti-sigma factor antagonist</fullName>
    </recommendedName>
</protein>
<sequence>MPNIFHLPMHVQREVHGLAIVVRAAGELDQETVHALRLELRTAVAMATPPFPVVVDLTGLTFFGSAGLNELVRQQRRAGATGIPLRIAAAHRAVLRPVTASGLDQVLELYPDVEQALTAGRSVRPTG</sequence>
<accession>A0ABV8C628</accession>